<dbReference type="InterPro" id="IPR052944">
    <property type="entry name" value="Sporulation_related"/>
</dbReference>
<dbReference type="PANTHER" id="PTHR37507:SF2">
    <property type="entry name" value="SPORULATION PROTEIN YDCC"/>
    <property type="match status" value="1"/>
</dbReference>
<dbReference type="EMBL" id="JACHGH010000007">
    <property type="protein sequence ID" value="MBB6454185.1"/>
    <property type="molecule type" value="Genomic_DNA"/>
</dbReference>
<feature type="signal peptide" evidence="1">
    <location>
        <begin position="1"/>
        <end position="21"/>
    </location>
</feature>
<protein>
    <submittedName>
        <fullName evidence="2">Outer membrane lipoprotein-sorting protein</fullName>
    </submittedName>
</protein>
<keyword evidence="2" id="KW-0449">Lipoprotein</keyword>
<evidence type="ECO:0000313" key="2">
    <source>
        <dbReference type="EMBL" id="MBB6454185.1"/>
    </source>
</evidence>
<dbReference type="Proteomes" id="UP000581688">
    <property type="component" value="Unassembled WGS sequence"/>
</dbReference>
<dbReference type="AlphaFoldDB" id="A0A841Q728"/>
<feature type="chain" id="PRO_5038910905" evidence="1">
    <location>
        <begin position="22"/>
        <end position="340"/>
    </location>
</feature>
<dbReference type="Gene3D" id="2.50.20.10">
    <property type="entry name" value="Lipoprotein localisation LolA/LolB/LppX"/>
    <property type="match status" value="1"/>
</dbReference>
<dbReference type="PANTHER" id="PTHR37507">
    <property type="entry name" value="SPORULATION PROTEIN YDCC"/>
    <property type="match status" value="1"/>
</dbReference>
<proteinExistence type="predicted"/>
<dbReference type="InterPro" id="IPR029046">
    <property type="entry name" value="LolA/LolB/LppX"/>
</dbReference>
<comment type="caution">
    <text evidence="2">The sequence shown here is derived from an EMBL/GenBank/DDBJ whole genome shotgun (WGS) entry which is preliminary data.</text>
</comment>
<dbReference type="PROSITE" id="PS51257">
    <property type="entry name" value="PROKAR_LIPOPROTEIN"/>
    <property type="match status" value="1"/>
</dbReference>
<evidence type="ECO:0000256" key="1">
    <source>
        <dbReference type="SAM" id="SignalP"/>
    </source>
</evidence>
<reference evidence="2 3" key="1">
    <citation type="submission" date="2020-08" db="EMBL/GenBank/DDBJ databases">
        <title>Genomic Encyclopedia of Type Strains, Phase IV (KMG-IV): sequencing the most valuable type-strain genomes for metagenomic binning, comparative biology and taxonomic classification.</title>
        <authorList>
            <person name="Goeker M."/>
        </authorList>
    </citation>
    <scope>NUCLEOTIDE SEQUENCE [LARGE SCALE GENOMIC DNA]</scope>
    <source>
        <strain evidence="2 3">DSM 19612</strain>
    </source>
</reference>
<sequence>MKKKHLLWSLTALILILLLSACGEKSKQDVVDSLEQKVEEMDGYKAQAKMNLKTGEEVQSYEIDVWHKKKDFYRVQLNNPNSEKGNQIILRNNEGVFVLTPALNKSFKFQSEWPDNTSQPYLYTSLVNDILKDKEAEFKKTDNHYVFTTKTNYQSNKNLPTQEIYFDKKTFKPVMVKVFDKDFTALVEIQFSAFEFDPEFAEDDFDTKKNLTSSIAEVPAMASAEDQSLTVLYPLYQPEGTSLAAKKEVEFENGQRVILTFEGEKNFTLIEEKYTTYPTSLSQPVSVKGEPVDLGFTIGAMTEKTLEWSHNNTRFYLASEDLTREEMIQVASSVEGKEMK</sequence>
<dbReference type="RefSeq" id="WP_174496724.1">
    <property type="nucleotide sequence ID" value="NZ_CADDWK010000009.1"/>
</dbReference>
<name>A0A841Q728_9BACI</name>
<accession>A0A841Q728</accession>
<organism evidence="2 3">
    <name type="scientific">Salirhabdus euzebyi</name>
    <dbReference type="NCBI Taxonomy" id="394506"/>
    <lineage>
        <taxon>Bacteria</taxon>
        <taxon>Bacillati</taxon>
        <taxon>Bacillota</taxon>
        <taxon>Bacilli</taxon>
        <taxon>Bacillales</taxon>
        <taxon>Bacillaceae</taxon>
        <taxon>Salirhabdus</taxon>
    </lineage>
</organism>
<evidence type="ECO:0000313" key="3">
    <source>
        <dbReference type="Proteomes" id="UP000581688"/>
    </source>
</evidence>
<keyword evidence="1" id="KW-0732">Signal</keyword>
<gene>
    <name evidence="2" type="ORF">HNQ94_002636</name>
</gene>
<keyword evidence="3" id="KW-1185">Reference proteome</keyword>
<dbReference type="SUPFAM" id="SSF89392">
    <property type="entry name" value="Prokaryotic lipoproteins and lipoprotein localization factors"/>
    <property type="match status" value="1"/>
</dbReference>